<dbReference type="Proteomes" id="UP001500755">
    <property type="component" value="Unassembled WGS sequence"/>
</dbReference>
<dbReference type="RefSeq" id="WP_344308815.1">
    <property type="nucleotide sequence ID" value="NZ_BAAANO010000015.1"/>
</dbReference>
<evidence type="ECO:0000313" key="5">
    <source>
        <dbReference type="Proteomes" id="UP001500755"/>
    </source>
</evidence>
<dbReference type="Gene3D" id="3.40.50.12780">
    <property type="entry name" value="N-terminal domain of ligase-like"/>
    <property type="match status" value="1"/>
</dbReference>
<gene>
    <name evidence="4" type="ORF">GCM10009755_17270</name>
</gene>
<dbReference type="InterPro" id="IPR042099">
    <property type="entry name" value="ANL_N_sf"/>
</dbReference>
<protein>
    <submittedName>
        <fullName evidence="4">Acyl-CoA synthetase</fullName>
    </submittedName>
</protein>
<dbReference type="InterPro" id="IPR045851">
    <property type="entry name" value="AMP-bd_C_sf"/>
</dbReference>
<evidence type="ECO:0000259" key="3">
    <source>
        <dbReference type="Pfam" id="PF13193"/>
    </source>
</evidence>
<keyword evidence="5" id="KW-1185">Reference proteome</keyword>
<evidence type="ECO:0000259" key="2">
    <source>
        <dbReference type="Pfam" id="PF00501"/>
    </source>
</evidence>
<feature type="domain" description="AMP-binding enzyme C-terminal" evidence="3">
    <location>
        <begin position="481"/>
        <end position="517"/>
    </location>
</feature>
<dbReference type="InterPro" id="IPR020845">
    <property type="entry name" value="AMP-binding_CS"/>
</dbReference>
<dbReference type="PANTHER" id="PTHR43767">
    <property type="entry name" value="LONG-CHAIN-FATTY-ACID--COA LIGASE"/>
    <property type="match status" value="1"/>
</dbReference>
<feature type="domain" description="AMP-dependent synthetase/ligase" evidence="2">
    <location>
        <begin position="57"/>
        <end position="431"/>
    </location>
</feature>
<sequence>MSATTEVRGGTGSGVPGPRPTETPEASTGLDPISPDAAAADFVPSWRRGVNVAHFLTQTAHRLPEHPAVIAEEGTWTWRDLDERAHAITAALRGAGVRRRDTVMVLSPNHPEMIAAFWGAFRAGGVLAPPNAKLSPGEIAALVRNTRPRVVVVHRELSAVVRHLAEEGLLPATVLWIDGVPEAHEGTAVADVPVPEESARFEAEVDEDDPCWYFFTSGSTGTPKAATFTHRHLGAVLMNHYCDLFPGEDHTGASLVIAPLSHGAGIHMFAQVFAGCPSVLYPSGGFRGEKAWPLIDAHGVTNAFTVPTILNRLVEGYPADRGPSDHTLRNVVYAGAPMLAQDQEHALERLGECLVQYFGLAEVTGAITALRPSEHGTVPVDDAGIGTCGRARTGVRIGIRETGDDGIERELPPGVSGEVCVAGPTVCAGYLNNAKANAESFAHGWFHTGDVGYLDEQGYLFLTGRKSDMFISGGSNVYPREIEEALLLDEAVAAVAVLGVPDPKWGEAGVAIVELRDPSVLDGVTAGDGTAAREGAMGDPENPLAPESIDVGVVLPEESERLRAFVASRLAGYKVPRETRFVRSMPVTAYGKIARKELKAGLLARAASNGAGS</sequence>
<dbReference type="Pfam" id="PF00501">
    <property type="entry name" value="AMP-binding"/>
    <property type="match status" value="1"/>
</dbReference>
<dbReference type="EMBL" id="BAAANO010000015">
    <property type="protein sequence ID" value="GAA2007498.1"/>
    <property type="molecule type" value="Genomic_DNA"/>
</dbReference>
<evidence type="ECO:0000256" key="1">
    <source>
        <dbReference type="SAM" id="MobiDB-lite"/>
    </source>
</evidence>
<dbReference type="InterPro" id="IPR025110">
    <property type="entry name" value="AMP-bd_C"/>
</dbReference>
<proteinExistence type="predicted"/>
<comment type="caution">
    <text evidence="4">The sequence shown here is derived from an EMBL/GenBank/DDBJ whole genome shotgun (WGS) entry which is preliminary data.</text>
</comment>
<dbReference type="InterPro" id="IPR000873">
    <property type="entry name" value="AMP-dep_synth/lig_dom"/>
</dbReference>
<dbReference type="SUPFAM" id="SSF56801">
    <property type="entry name" value="Acetyl-CoA synthetase-like"/>
    <property type="match status" value="1"/>
</dbReference>
<dbReference type="Pfam" id="PF13193">
    <property type="entry name" value="AMP-binding_C"/>
    <property type="match status" value="1"/>
</dbReference>
<dbReference type="PROSITE" id="PS00455">
    <property type="entry name" value="AMP_BINDING"/>
    <property type="match status" value="1"/>
</dbReference>
<accession>A0ABP5ETJ9</accession>
<dbReference type="Gene3D" id="3.30.300.30">
    <property type="match status" value="1"/>
</dbReference>
<feature type="region of interest" description="Disordered" evidence="1">
    <location>
        <begin position="1"/>
        <end position="35"/>
    </location>
</feature>
<reference evidence="5" key="1">
    <citation type="journal article" date="2019" name="Int. J. Syst. Evol. Microbiol.">
        <title>The Global Catalogue of Microorganisms (GCM) 10K type strain sequencing project: providing services to taxonomists for standard genome sequencing and annotation.</title>
        <authorList>
            <consortium name="The Broad Institute Genomics Platform"/>
            <consortium name="The Broad Institute Genome Sequencing Center for Infectious Disease"/>
            <person name="Wu L."/>
            <person name="Ma J."/>
        </authorList>
    </citation>
    <scope>NUCLEOTIDE SEQUENCE [LARGE SCALE GENOMIC DNA]</scope>
    <source>
        <strain evidence="5">JCM 14546</strain>
    </source>
</reference>
<evidence type="ECO:0000313" key="4">
    <source>
        <dbReference type="EMBL" id="GAA2007498.1"/>
    </source>
</evidence>
<organism evidence="4 5">
    <name type="scientific">Brevibacterium samyangense</name>
    <dbReference type="NCBI Taxonomy" id="366888"/>
    <lineage>
        <taxon>Bacteria</taxon>
        <taxon>Bacillati</taxon>
        <taxon>Actinomycetota</taxon>
        <taxon>Actinomycetes</taxon>
        <taxon>Micrococcales</taxon>
        <taxon>Brevibacteriaceae</taxon>
        <taxon>Brevibacterium</taxon>
    </lineage>
</organism>
<name>A0ABP5ETJ9_9MICO</name>
<dbReference type="PANTHER" id="PTHR43767:SF1">
    <property type="entry name" value="NONRIBOSOMAL PEPTIDE SYNTHASE PES1 (EUROFUNG)-RELATED"/>
    <property type="match status" value="1"/>
</dbReference>
<dbReference type="InterPro" id="IPR050237">
    <property type="entry name" value="ATP-dep_AMP-bd_enzyme"/>
</dbReference>